<evidence type="ECO:0000256" key="6">
    <source>
        <dbReference type="SAM" id="Phobius"/>
    </source>
</evidence>
<evidence type="ECO:0000256" key="3">
    <source>
        <dbReference type="ARBA" id="ARBA00022692"/>
    </source>
</evidence>
<dbReference type="InterPro" id="IPR050250">
    <property type="entry name" value="Macrolide_Exporter_MacB"/>
</dbReference>
<dbReference type="Pfam" id="PF12704">
    <property type="entry name" value="MacB_PCD"/>
    <property type="match status" value="2"/>
</dbReference>
<dbReference type="InterPro" id="IPR003838">
    <property type="entry name" value="ABC3_permease_C"/>
</dbReference>
<evidence type="ECO:0000256" key="2">
    <source>
        <dbReference type="ARBA" id="ARBA00022475"/>
    </source>
</evidence>
<evidence type="ECO:0000256" key="1">
    <source>
        <dbReference type="ARBA" id="ARBA00004651"/>
    </source>
</evidence>
<feature type="transmembrane region" description="Helical" evidence="6">
    <location>
        <begin position="379"/>
        <end position="406"/>
    </location>
</feature>
<keyword evidence="3 6" id="KW-0812">Transmembrane</keyword>
<feature type="domain" description="MacB-like periplasmic core" evidence="8">
    <location>
        <begin position="20"/>
        <end position="228"/>
    </location>
</feature>
<dbReference type="RefSeq" id="WP_256541064.1">
    <property type="nucleotide sequence ID" value="NZ_JANHOH010000010.1"/>
</dbReference>
<dbReference type="EMBL" id="JANHOH010000010">
    <property type="protein sequence ID" value="MCQ6960893.1"/>
    <property type="molecule type" value="Genomic_DNA"/>
</dbReference>
<accession>A0ABT1TAB6</accession>
<evidence type="ECO:0000256" key="5">
    <source>
        <dbReference type="ARBA" id="ARBA00023136"/>
    </source>
</evidence>
<evidence type="ECO:0000313" key="10">
    <source>
        <dbReference type="Proteomes" id="UP001204376"/>
    </source>
</evidence>
<evidence type="ECO:0000256" key="4">
    <source>
        <dbReference type="ARBA" id="ARBA00022989"/>
    </source>
</evidence>
<feature type="transmembrane region" description="Helical" evidence="6">
    <location>
        <begin position="21"/>
        <end position="42"/>
    </location>
</feature>
<keyword evidence="10" id="KW-1185">Reference proteome</keyword>
<feature type="transmembrane region" description="Helical" evidence="6">
    <location>
        <begin position="666"/>
        <end position="690"/>
    </location>
</feature>
<feature type="domain" description="ABC3 transporter permease C-terminal" evidence="7">
    <location>
        <begin position="291"/>
        <end position="405"/>
    </location>
</feature>
<feature type="transmembrane region" description="Helical" evidence="6">
    <location>
        <begin position="285"/>
        <end position="307"/>
    </location>
</feature>
<sequence length="789" mass="87584">MLKNFLKTAFRSLLKNKGFTFINVLGLALGLTICLLIVFYVVDELSYDRFNTKYDRIYRVNTDLKYGGTTTSFAIAAPPVASALAKEFPEVESSARLSAAINIRFKKNDEIIEEKTVFYCDPTIFSILSLPLMEGDTKTALAEPNSIVISKSAALKYFSTTNAVGKTISMVTDSTAYKVTGVMEDMPRQSHFKADFFLALAPNHDNSWAHFSFNTYILLKAGSDHKLLEGKFDALARRNMNTEAFNYDKFVAKGNYIKLNLTPLKDIHLQSNRQRELGVNGDIQYIYIFLAIAIFILILACINFMNLSTARSANRAREVGVRKILGSPRKYLIAQFLSESVLVTIIATVIAVLAAWALLPLFNQMSGKNLVITTQTFMWLLPSLLIIVAVVGILAGGYPAFFLSAFQPIDVLKGKLSAGFKGSTLRSFLVVFQFSISIFLIISTLVVYNQLAYIKNKDLGFNRNQVLIVKNAGALANPQTLKQEVKQLPEVIDATLSSFLPTGTLRWTNTLSAISGKSVQTEFWRVDKDYLNTMGMKLVQGRNFSDQFLTDSSALIINETAGKMLGYNGDPSEKIININREYHIIGVVKDFNFNSLKDNVTPLVMTMTSDDMASLSIKISTGNLSALMNKLENKWKALAPNQQFEYSFMDEDFNAMYNNEQRMGKLFLIFTTLAVVIASLGLFSLAAYAAEQRNKEIGIRKVLGASVSAIVGMLSKDFIKLVLISFIIAAPLAWLAMHKWLEGFAYRQNMQWWVVAIAGIGAVVIAFATISTQSFKAAVANPADSLKSE</sequence>
<dbReference type="PANTHER" id="PTHR30572">
    <property type="entry name" value="MEMBRANE COMPONENT OF TRANSPORTER-RELATED"/>
    <property type="match status" value="1"/>
</dbReference>
<evidence type="ECO:0000313" key="9">
    <source>
        <dbReference type="EMBL" id="MCQ6960893.1"/>
    </source>
</evidence>
<feature type="transmembrane region" description="Helical" evidence="6">
    <location>
        <begin position="718"/>
        <end position="738"/>
    </location>
</feature>
<comment type="subcellular location">
    <subcellularLocation>
        <location evidence="1">Cell membrane</location>
        <topology evidence="1">Multi-pass membrane protein</topology>
    </subcellularLocation>
</comment>
<organism evidence="9 10">
    <name type="scientific">Mucilaginibacter aquariorum</name>
    <dbReference type="NCBI Taxonomy" id="2967225"/>
    <lineage>
        <taxon>Bacteria</taxon>
        <taxon>Pseudomonadati</taxon>
        <taxon>Bacteroidota</taxon>
        <taxon>Sphingobacteriia</taxon>
        <taxon>Sphingobacteriales</taxon>
        <taxon>Sphingobacteriaceae</taxon>
        <taxon>Mucilaginibacter</taxon>
    </lineage>
</organism>
<gene>
    <name evidence="9" type="ORF">NPE20_23135</name>
</gene>
<feature type="transmembrane region" description="Helical" evidence="6">
    <location>
        <begin position="332"/>
        <end position="359"/>
    </location>
</feature>
<comment type="caution">
    <text evidence="9">The sequence shown here is derived from an EMBL/GenBank/DDBJ whole genome shotgun (WGS) entry which is preliminary data.</text>
</comment>
<proteinExistence type="predicted"/>
<dbReference type="Pfam" id="PF02687">
    <property type="entry name" value="FtsX"/>
    <property type="match status" value="2"/>
</dbReference>
<evidence type="ECO:0000259" key="7">
    <source>
        <dbReference type="Pfam" id="PF02687"/>
    </source>
</evidence>
<keyword evidence="2" id="KW-1003">Cell membrane</keyword>
<evidence type="ECO:0000259" key="8">
    <source>
        <dbReference type="Pfam" id="PF12704"/>
    </source>
</evidence>
<reference evidence="9 10" key="1">
    <citation type="submission" date="2022-07" db="EMBL/GenBank/DDBJ databases">
        <title>Mucilaginibacter sp. JC4.</title>
        <authorList>
            <person name="Le V."/>
            <person name="Ko S.-R."/>
            <person name="Ahn C.-Y."/>
            <person name="Oh H.-M."/>
        </authorList>
    </citation>
    <scope>NUCLEOTIDE SEQUENCE [LARGE SCALE GENOMIC DNA]</scope>
    <source>
        <strain evidence="9 10">JC4</strain>
    </source>
</reference>
<feature type="domain" description="ABC3 transporter permease C-terminal" evidence="7">
    <location>
        <begin position="669"/>
        <end position="778"/>
    </location>
</feature>
<name>A0ABT1TAB6_9SPHI</name>
<dbReference type="Proteomes" id="UP001204376">
    <property type="component" value="Unassembled WGS sequence"/>
</dbReference>
<keyword evidence="4 6" id="KW-1133">Transmembrane helix</keyword>
<keyword evidence="5 6" id="KW-0472">Membrane</keyword>
<dbReference type="InterPro" id="IPR025857">
    <property type="entry name" value="MacB_PCD"/>
</dbReference>
<feature type="transmembrane region" description="Helical" evidence="6">
    <location>
        <begin position="427"/>
        <end position="448"/>
    </location>
</feature>
<feature type="transmembrane region" description="Helical" evidence="6">
    <location>
        <begin position="750"/>
        <end position="770"/>
    </location>
</feature>
<feature type="domain" description="MacB-like periplasmic core" evidence="8">
    <location>
        <begin position="428"/>
        <end position="604"/>
    </location>
</feature>
<dbReference type="PANTHER" id="PTHR30572:SF18">
    <property type="entry name" value="ABC-TYPE MACROLIDE FAMILY EXPORT SYSTEM PERMEASE COMPONENT 2"/>
    <property type="match status" value="1"/>
</dbReference>
<protein>
    <submittedName>
        <fullName evidence="9">ABC transporter permease</fullName>
    </submittedName>
</protein>